<dbReference type="Proteomes" id="UP000653674">
    <property type="component" value="Unassembled WGS sequence"/>
</dbReference>
<feature type="region of interest" description="Disordered" evidence="1">
    <location>
        <begin position="305"/>
        <end position="338"/>
    </location>
</feature>
<feature type="transmembrane region" description="Helical" evidence="2">
    <location>
        <begin position="148"/>
        <end position="165"/>
    </location>
</feature>
<evidence type="ECO:0000259" key="3">
    <source>
        <dbReference type="Pfam" id="PF02517"/>
    </source>
</evidence>
<dbReference type="EMBL" id="BONU01000073">
    <property type="protein sequence ID" value="GIG76714.1"/>
    <property type="molecule type" value="Genomic_DNA"/>
</dbReference>
<dbReference type="AlphaFoldDB" id="A0A8J3PPT8"/>
<feature type="domain" description="CAAX prenyl protease 2/Lysostaphin resistance protein A-like" evidence="3">
    <location>
        <begin position="156"/>
        <end position="245"/>
    </location>
</feature>
<dbReference type="GO" id="GO:0080120">
    <property type="term" value="P:CAAX-box protein maturation"/>
    <property type="evidence" value="ECO:0007669"/>
    <property type="project" value="UniProtKB-ARBA"/>
</dbReference>
<dbReference type="PANTHER" id="PTHR36435:SF1">
    <property type="entry name" value="CAAX AMINO TERMINAL PROTEASE FAMILY PROTEIN"/>
    <property type="match status" value="1"/>
</dbReference>
<feature type="transmembrane region" description="Helical" evidence="2">
    <location>
        <begin position="29"/>
        <end position="56"/>
    </location>
</feature>
<gene>
    <name evidence="4" type="ORF">Pfl04_51180</name>
</gene>
<feature type="transmembrane region" description="Helical" evidence="2">
    <location>
        <begin position="265"/>
        <end position="283"/>
    </location>
</feature>
<dbReference type="InterPro" id="IPR003675">
    <property type="entry name" value="Rce1/LyrA-like_dom"/>
</dbReference>
<comment type="caution">
    <text evidence="4">The sequence shown here is derived from an EMBL/GenBank/DDBJ whole genome shotgun (WGS) entry which is preliminary data.</text>
</comment>
<keyword evidence="2" id="KW-0472">Membrane</keyword>
<feature type="transmembrane region" description="Helical" evidence="2">
    <location>
        <begin position="76"/>
        <end position="93"/>
    </location>
</feature>
<dbReference type="PANTHER" id="PTHR36435">
    <property type="entry name" value="SLR1288 PROTEIN"/>
    <property type="match status" value="1"/>
</dbReference>
<name>A0A8J3PPT8_9ACTN</name>
<protein>
    <recommendedName>
        <fullName evidence="3">CAAX prenyl protease 2/Lysostaphin resistance protein A-like domain-containing protein</fullName>
    </recommendedName>
</protein>
<accession>A0A8J3PPT8</accession>
<feature type="transmembrane region" description="Helical" evidence="2">
    <location>
        <begin position="113"/>
        <end position="133"/>
    </location>
</feature>
<dbReference type="GO" id="GO:0004175">
    <property type="term" value="F:endopeptidase activity"/>
    <property type="evidence" value="ECO:0007669"/>
    <property type="project" value="UniProtKB-ARBA"/>
</dbReference>
<reference evidence="4" key="1">
    <citation type="submission" date="2021-01" db="EMBL/GenBank/DDBJ databases">
        <title>Whole genome shotgun sequence of Planosporangium flavigriseum NBRC 105377.</title>
        <authorList>
            <person name="Komaki H."/>
            <person name="Tamura T."/>
        </authorList>
    </citation>
    <scope>NUCLEOTIDE SEQUENCE</scope>
    <source>
        <strain evidence="4">NBRC 105377</strain>
    </source>
</reference>
<keyword evidence="2" id="KW-1133">Transmembrane helix</keyword>
<evidence type="ECO:0000256" key="2">
    <source>
        <dbReference type="SAM" id="Phobius"/>
    </source>
</evidence>
<keyword evidence="2" id="KW-0812">Transmembrane</keyword>
<evidence type="ECO:0000313" key="5">
    <source>
        <dbReference type="Proteomes" id="UP000653674"/>
    </source>
</evidence>
<feature type="compositionally biased region" description="Low complexity" evidence="1">
    <location>
        <begin position="322"/>
        <end position="338"/>
    </location>
</feature>
<evidence type="ECO:0000256" key="1">
    <source>
        <dbReference type="SAM" id="MobiDB-lite"/>
    </source>
</evidence>
<sequence>MLAVIPPPVPGTPYHLLAVDSSRPWWRSLAITVAGGFLAVVAGLVVVCAVVVTGIATGRPAGRFQLPTFGDLGDSAWQLLVVGAVIPALAVAARAGQRRPAGTLASVCGRLRLPWLAVCLLVAIAAQLCYVGAETMMERDATELGRVGWPGFLVAVPVLLALVPLQVAGEEYLFRGWLLQGLSGLGRGPWIALVGSALLFAGVHGLGTVWGFLDLVAFALITGWLAVRTGGLEAAIAIHLATNLVAMIWQAATGNLASTETAADGSWRMTLVDVATVALYAAVISRLADRRGVAAVVPEPAARGYRRGGTGIRARSDATMTSPANSSAASSANRSGSV</sequence>
<keyword evidence="5" id="KW-1185">Reference proteome</keyword>
<feature type="transmembrane region" description="Helical" evidence="2">
    <location>
        <begin position="234"/>
        <end position="253"/>
    </location>
</feature>
<dbReference type="Pfam" id="PF02517">
    <property type="entry name" value="Rce1-like"/>
    <property type="match status" value="1"/>
</dbReference>
<dbReference type="InterPro" id="IPR052710">
    <property type="entry name" value="CAAX_protease"/>
</dbReference>
<evidence type="ECO:0000313" key="4">
    <source>
        <dbReference type="EMBL" id="GIG76714.1"/>
    </source>
</evidence>
<feature type="transmembrane region" description="Helical" evidence="2">
    <location>
        <begin position="177"/>
        <end position="203"/>
    </location>
</feature>
<proteinExistence type="predicted"/>
<organism evidence="4 5">
    <name type="scientific">Planosporangium flavigriseum</name>
    <dbReference type="NCBI Taxonomy" id="373681"/>
    <lineage>
        <taxon>Bacteria</taxon>
        <taxon>Bacillati</taxon>
        <taxon>Actinomycetota</taxon>
        <taxon>Actinomycetes</taxon>
        <taxon>Micromonosporales</taxon>
        <taxon>Micromonosporaceae</taxon>
        <taxon>Planosporangium</taxon>
    </lineage>
</organism>